<name>A0A7J7HIL5_CAMSI</name>
<evidence type="ECO:0000256" key="1">
    <source>
        <dbReference type="SAM" id="MobiDB-lite"/>
    </source>
</evidence>
<dbReference type="AlphaFoldDB" id="A0A7J7HIL5"/>
<gene>
    <name evidence="2" type="ORF">HYC85_010015</name>
</gene>
<dbReference type="Proteomes" id="UP000593564">
    <property type="component" value="Unassembled WGS sequence"/>
</dbReference>
<dbReference type="EMBL" id="JACBKZ010000004">
    <property type="protein sequence ID" value="KAF5952071.1"/>
    <property type="molecule type" value="Genomic_DNA"/>
</dbReference>
<feature type="region of interest" description="Disordered" evidence="1">
    <location>
        <begin position="1"/>
        <end position="48"/>
    </location>
</feature>
<reference evidence="2 3" key="2">
    <citation type="submission" date="2020-07" db="EMBL/GenBank/DDBJ databases">
        <title>Genome assembly of wild tea tree DASZ reveals pedigree and selection history of tea varieties.</title>
        <authorList>
            <person name="Zhang W."/>
        </authorList>
    </citation>
    <scope>NUCLEOTIDE SEQUENCE [LARGE SCALE GENOMIC DNA]</scope>
    <source>
        <strain evidence="3">cv. G240</strain>
        <tissue evidence="2">Leaf</tissue>
    </source>
</reference>
<feature type="compositionally biased region" description="Basic residues" evidence="1">
    <location>
        <begin position="38"/>
        <end position="48"/>
    </location>
</feature>
<evidence type="ECO:0000313" key="3">
    <source>
        <dbReference type="Proteomes" id="UP000593564"/>
    </source>
</evidence>
<feature type="compositionally biased region" description="Basic and acidic residues" evidence="1">
    <location>
        <begin position="18"/>
        <end position="27"/>
    </location>
</feature>
<keyword evidence="3" id="KW-1185">Reference proteome</keyword>
<protein>
    <submittedName>
        <fullName evidence="2">Uncharacterized protein</fullName>
    </submittedName>
</protein>
<sequence length="140" mass="15700">MSESVKGRSDDIVGVGGRDADDGSGRMDDDDDDDQWKKTKQRRHGFGRNLKKAKRVTLFRFRKAKKQLPLRKNTSAGGSSGGCYCCFKQTPSSDSPVESQTSDPNSPEFTYELLRALIEKNDFYSNECNPHLDSDNKDVN</sequence>
<accession>A0A7J7HIL5</accession>
<feature type="compositionally biased region" description="Basic and acidic residues" evidence="1">
    <location>
        <begin position="1"/>
        <end position="11"/>
    </location>
</feature>
<organism evidence="2 3">
    <name type="scientific">Camellia sinensis</name>
    <name type="common">Tea plant</name>
    <name type="synonym">Thea sinensis</name>
    <dbReference type="NCBI Taxonomy" id="4442"/>
    <lineage>
        <taxon>Eukaryota</taxon>
        <taxon>Viridiplantae</taxon>
        <taxon>Streptophyta</taxon>
        <taxon>Embryophyta</taxon>
        <taxon>Tracheophyta</taxon>
        <taxon>Spermatophyta</taxon>
        <taxon>Magnoliopsida</taxon>
        <taxon>eudicotyledons</taxon>
        <taxon>Gunneridae</taxon>
        <taxon>Pentapetalae</taxon>
        <taxon>asterids</taxon>
        <taxon>Ericales</taxon>
        <taxon>Theaceae</taxon>
        <taxon>Camellia</taxon>
    </lineage>
</organism>
<dbReference type="PANTHER" id="PTHR35123:SF2">
    <property type="entry name" value="UBIQUITIN CARBOXYL-TERMINAL HYDROLASE-LIKE PROTEIN"/>
    <property type="match status" value="1"/>
</dbReference>
<comment type="caution">
    <text evidence="2">The sequence shown here is derived from an EMBL/GenBank/DDBJ whole genome shotgun (WGS) entry which is preliminary data.</text>
</comment>
<dbReference type="PANTHER" id="PTHR35123">
    <property type="entry name" value="OS07G0633900 PROTEIN-RELATED"/>
    <property type="match status" value="1"/>
</dbReference>
<reference evidence="3" key="1">
    <citation type="journal article" date="2020" name="Nat. Commun.">
        <title>Genome assembly of wild tea tree DASZ reveals pedigree and selection history of tea varieties.</title>
        <authorList>
            <person name="Zhang W."/>
            <person name="Zhang Y."/>
            <person name="Qiu H."/>
            <person name="Guo Y."/>
            <person name="Wan H."/>
            <person name="Zhang X."/>
            <person name="Scossa F."/>
            <person name="Alseekh S."/>
            <person name="Zhang Q."/>
            <person name="Wang P."/>
            <person name="Xu L."/>
            <person name="Schmidt M.H."/>
            <person name="Jia X."/>
            <person name="Li D."/>
            <person name="Zhu A."/>
            <person name="Guo F."/>
            <person name="Chen W."/>
            <person name="Ni D."/>
            <person name="Usadel B."/>
            <person name="Fernie A.R."/>
            <person name="Wen W."/>
        </authorList>
    </citation>
    <scope>NUCLEOTIDE SEQUENCE [LARGE SCALE GENOMIC DNA]</scope>
    <source>
        <strain evidence="3">cv. G240</strain>
    </source>
</reference>
<proteinExistence type="predicted"/>
<evidence type="ECO:0000313" key="2">
    <source>
        <dbReference type="EMBL" id="KAF5952071.1"/>
    </source>
</evidence>